<dbReference type="RefSeq" id="WP_189211202.1">
    <property type="nucleotide sequence ID" value="NZ_BMRB01000002.1"/>
</dbReference>
<dbReference type="Proteomes" id="UP000660680">
    <property type="component" value="Unassembled WGS sequence"/>
</dbReference>
<dbReference type="PANTHER" id="PTHR30032">
    <property type="entry name" value="N-ACETYLMURAMOYL-L-ALANINE AMIDASE-RELATED"/>
    <property type="match status" value="1"/>
</dbReference>
<dbReference type="EMBL" id="BMRB01000002">
    <property type="protein sequence ID" value="GGS35235.1"/>
    <property type="molecule type" value="Genomic_DNA"/>
</dbReference>
<dbReference type="InterPro" id="IPR007253">
    <property type="entry name" value="Cell_wall-bd_2"/>
</dbReference>
<sequence>MRTTPNRLSARALGAIVLAAATVVGLASGTAAAERAPLAKAQRVDMMSGIAAHAARIEAQLPDRRSAAAGPEGCITGKYSPAQDVLRLRYAGQNRYTTAVCVSSGTWWNHTEPRDDVLKADAVVLARGDQFPDALAGGPLAAYVNGPLLLTVPDRLLPEVRAEIQRVLAPGGKVFLLGSTASLSAGVDSAIKGMGYQTERLAGANRFETAIKIAQRMPSTNLFFVTTGMNFPDALAAGAFAAQYTYYATHAPDVPDRRPIALLFTQDTIMPNSTGLFAESRAHEHDMTLLMMTAGRSADTAVKATFPPVVIESYVGANRFETAAVIAKLYTDPNSGKLVSWGVGLANGMNFPDALGGTGLLMTYGDPLLLTQATKLDTPTRLFLQHHRGQIVNPDNQPDYLHVFGSAAVVSGAVADAALNEFSGTG</sequence>
<gene>
    <name evidence="2" type="ORF">GCM10010171_32260</name>
</gene>
<evidence type="ECO:0000256" key="1">
    <source>
        <dbReference type="SAM" id="SignalP"/>
    </source>
</evidence>
<dbReference type="AlphaFoldDB" id="A0A918GHJ8"/>
<dbReference type="Gene3D" id="3.40.50.12090">
    <property type="match status" value="1"/>
</dbReference>
<keyword evidence="3" id="KW-1185">Reference proteome</keyword>
<keyword evidence="1" id="KW-0732">Signal</keyword>
<reference evidence="2" key="1">
    <citation type="journal article" date="2014" name="Int. J. Syst. Evol. Microbiol.">
        <title>Complete genome sequence of Corynebacterium casei LMG S-19264T (=DSM 44701T), isolated from a smear-ripened cheese.</title>
        <authorList>
            <consortium name="US DOE Joint Genome Institute (JGI-PGF)"/>
            <person name="Walter F."/>
            <person name="Albersmeier A."/>
            <person name="Kalinowski J."/>
            <person name="Ruckert C."/>
        </authorList>
    </citation>
    <scope>NUCLEOTIDE SEQUENCE</scope>
    <source>
        <strain evidence="2">JCM 3276</strain>
    </source>
</reference>
<accession>A0A918GHJ8</accession>
<dbReference type="InterPro" id="IPR051922">
    <property type="entry name" value="Bact_Sporulation_Assoc"/>
</dbReference>
<reference evidence="2" key="2">
    <citation type="submission" date="2020-09" db="EMBL/GenBank/DDBJ databases">
        <authorList>
            <person name="Sun Q."/>
            <person name="Ohkuma M."/>
        </authorList>
    </citation>
    <scope>NUCLEOTIDE SEQUENCE</scope>
    <source>
        <strain evidence="2">JCM 3276</strain>
    </source>
</reference>
<protein>
    <submittedName>
        <fullName evidence="2">Uncharacterized protein</fullName>
    </submittedName>
</protein>
<dbReference type="Pfam" id="PF04122">
    <property type="entry name" value="CW_binding_2"/>
    <property type="match status" value="3"/>
</dbReference>
<evidence type="ECO:0000313" key="3">
    <source>
        <dbReference type="Proteomes" id="UP000660680"/>
    </source>
</evidence>
<feature type="signal peptide" evidence="1">
    <location>
        <begin position="1"/>
        <end position="33"/>
    </location>
</feature>
<evidence type="ECO:0000313" key="2">
    <source>
        <dbReference type="EMBL" id="GGS35235.1"/>
    </source>
</evidence>
<comment type="caution">
    <text evidence="2">The sequence shown here is derived from an EMBL/GenBank/DDBJ whole genome shotgun (WGS) entry which is preliminary data.</text>
</comment>
<name>A0A918GHJ8_9PSEU</name>
<dbReference type="PANTHER" id="PTHR30032:SF8">
    <property type="entry name" value="GERMINATION-SPECIFIC N-ACETYLMURAMOYL-L-ALANINE AMIDASE"/>
    <property type="match status" value="1"/>
</dbReference>
<proteinExistence type="predicted"/>
<feature type="chain" id="PRO_5039636185" evidence="1">
    <location>
        <begin position="34"/>
        <end position="426"/>
    </location>
</feature>
<organism evidence="2 3">
    <name type="scientific">Actinokineospora fastidiosa</name>
    <dbReference type="NCBI Taxonomy" id="1816"/>
    <lineage>
        <taxon>Bacteria</taxon>
        <taxon>Bacillati</taxon>
        <taxon>Actinomycetota</taxon>
        <taxon>Actinomycetes</taxon>
        <taxon>Pseudonocardiales</taxon>
        <taxon>Pseudonocardiaceae</taxon>
        <taxon>Actinokineospora</taxon>
    </lineage>
</organism>